<feature type="domain" description="SusD-like N-terminal" evidence="8">
    <location>
        <begin position="22"/>
        <end position="219"/>
    </location>
</feature>
<evidence type="ECO:0000313" key="9">
    <source>
        <dbReference type="EMBL" id="AMD85856.1"/>
    </source>
</evidence>
<evidence type="ECO:0000256" key="3">
    <source>
        <dbReference type="ARBA" id="ARBA00022729"/>
    </source>
</evidence>
<evidence type="ECO:0000313" key="10">
    <source>
        <dbReference type="EMBL" id="SNV15564.1"/>
    </source>
</evidence>
<dbReference type="SUPFAM" id="SSF48452">
    <property type="entry name" value="TPR-like"/>
    <property type="match status" value="1"/>
</dbReference>
<comment type="subcellular location">
    <subcellularLocation>
        <location evidence="1">Cell outer membrane</location>
    </subcellularLocation>
</comment>
<keyword evidence="3 6" id="KW-0732">Signal</keyword>
<dbReference type="Proteomes" id="UP000215539">
    <property type="component" value="Chromosome 1"/>
</dbReference>
<gene>
    <name evidence="9" type="ORF">AXF12_10245</name>
    <name evidence="10" type="ORF">SAMEA44541418_02109</name>
</gene>
<evidence type="ECO:0000259" key="8">
    <source>
        <dbReference type="Pfam" id="PF14322"/>
    </source>
</evidence>
<dbReference type="AlphaFoldDB" id="A0AAX2H0D5"/>
<dbReference type="Proteomes" id="UP000065822">
    <property type="component" value="Chromosome"/>
</dbReference>
<dbReference type="Gene3D" id="1.25.40.390">
    <property type="match status" value="1"/>
</dbReference>
<comment type="similarity">
    <text evidence="2">Belongs to the SusD family.</text>
</comment>
<feature type="domain" description="RagB/SusD" evidence="7">
    <location>
        <begin position="352"/>
        <end position="602"/>
    </location>
</feature>
<dbReference type="Pfam" id="PF07980">
    <property type="entry name" value="SusD_RagB"/>
    <property type="match status" value="1"/>
</dbReference>
<dbReference type="EMBL" id="LT906449">
    <property type="protein sequence ID" value="SNV15564.1"/>
    <property type="molecule type" value="Genomic_DNA"/>
</dbReference>
<keyword evidence="5" id="KW-0998">Cell outer membrane</keyword>
<dbReference type="GO" id="GO:0009279">
    <property type="term" value="C:cell outer membrane"/>
    <property type="evidence" value="ECO:0007669"/>
    <property type="project" value="UniProtKB-SubCell"/>
</dbReference>
<protein>
    <submittedName>
        <fullName evidence="9">Starch-binding protein</fullName>
    </submittedName>
    <submittedName>
        <fullName evidence="10">SusD family</fullName>
    </submittedName>
</protein>
<dbReference type="InterPro" id="IPR012944">
    <property type="entry name" value="SusD_RagB_dom"/>
</dbReference>
<keyword evidence="4" id="KW-0472">Membrane</keyword>
<accession>A0AAX2H0D5</accession>
<reference evidence="10 12" key="2">
    <citation type="submission" date="2017-06" db="EMBL/GenBank/DDBJ databases">
        <authorList>
            <consortium name="Pathogen Informatics"/>
        </authorList>
    </citation>
    <scope>NUCLEOTIDE SEQUENCE [LARGE SCALE GENOMIC DNA]</scope>
    <source>
        <strain evidence="10 12">NCTC12947</strain>
    </source>
</reference>
<name>A0AAX2H0D5_9FLAO</name>
<proteinExistence type="inferred from homology"/>
<dbReference type="InterPro" id="IPR011990">
    <property type="entry name" value="TPR-like_helical_dom_sf"/>
</dbReference>
<dbReference type="Pfam" id="PF14322">
    <property type="entry name" value="SusD-like_3"/>
    <property type="match status" value="1"/>
</dbReference>
<dbReference type="EMBL" id="CP014227">
    <property type="protein sequence ID" value="AMD85856.1"/>
    <property type="molecule type" value="Genomic_DNA"/>
</dbReference>
<keyword evidence="11" id="KW-1185">Reference proteome</keyword>
<evidence type="ECO:0000256" key="2">
    <source>
        <dbReference type="ARBA" id="ARBA00006275"/>
    </source>
</evidence>
<dbReference type="InterPro" id="IPR033985">
    <property type="entry name" value="SusD-like_N"/>
</dbReference>
<evidence type="ECO:0000313" key="11">
    <source>
        <dbReference type="Proteomes" id="UP000065822"/>
    </source>
</evidence>
<evidence type="ECO:0000256" key="5">
    <source>
        <dbReference type="ARBA" id="ARBA00023237"/>
    </source>
</evidence>
<evidence type="ECO:0000256" key="4">
    <source>
        <dbReference type="ARBA" id="ARBA00023136"/>
    </source>
</evidence>
<feature type="signal peptide" evidence="6">
    <location>
        <begin position="1"/>
        <end position="21"/>
    </location>
</feature>
<dbReference type="KEGG" id="chg:AXF12_10245"/>
<sequence length="602" mass="69104">MMKRYISILSISLGLCLIGCAKFLDEEPKDKESIQNFYQNELDARQALNGAYRNMTDIYVTGHNIKQIPTDLTKRADWDEGSGLSNFTYSSDNTYITKMWQRHYASIKDCNSIIDNVTKNKGKINNWEFYVTQARGMRAFLYFDLVRWYGDVPLVVKEIKSLGDLDMPRTPQKEVFEQIIADFTYCLEHTMEKGDTANGYQYGRLTKDACRGFLAKVHLWLASVAVRDGKEVLGSATDNYTKAMNYAKEVIKGGRYRLVEYYPDVFDAKTKLDKAPEEVLWCVQGYTGDGTGTLVGMNFGIRGNENKGGSWDGISSSDYHRMIYEQSDSIRRLWNCPRVQLQDDGHLWGWDYKIYWDTRTDQKLSQATENDNWVMWSIGKFRRYPLADPATYNYNNFGMDEPLLRYADVLLIYAEAYNEVNHSPGAYTSSAGLDFSGTGVASAYDAVNLVRKRARIANKAGGGIIHRDIVPRDLNKSLVNEVDKVVPDWKPGSYGYIYDGTTKVWDHNHYSDDYTAFHNEILNERARELVGETTDRWCDLVRRGIFVQAMQAWRQRNPFISTTERRTPAPAAPENIRKFHQLLPIPQSEIDSNKKLTQNPGY</sequence>
<reference evidence="9 11" key="1">
    <citation type="submission" date="2016-02" db="EMBL/GenBank/DDBJ databases">
        <authorList>
            <person name="Holder M.E."/>
            <person name="Ajami N.J."/>
            <person name="Petrosino J.F."/>
        </authorList>
    </citation>
    <scope>NUCLEOTIDE SEQUENCE [LARGE SCALE GENOMIC DNA]</scope>
    <source>
        <strain evidence="9 11">CCUG 32990</strain>
    </source>
</reference>
<evidence type="ECO:0000313" key="12">
    <source>
        <dbReference type="Proteomes" id="UP000215539"/>
    </source>
</evidence>
<evidence type="ECO:0000259" key="7">
    <source>
        <dbReference type="Pfam" id="PF07980"/>
    </source>
</evidence>
<feature type="chain" id="PRO_5043892344" evidence="6">
    <location>
        <begin position="22"/>
        <end position="602"/>
    </location>
</feature>
<evidence type="ECO:0000256" key="1">
    <source>
        <dbReference type="ARBA" id="ARBA00004442"/>
    </source>
</evidence>
<organism evidence="10 12">
    <name type="scientific">Capnocytophaga haemolytica</name>
    <dbReference type="NCBI Taxonomy" id="45243"/>
    <lineage>
        <taxon>Bacteria</taxon>
        <taxon>Pseudomonadati</taxon>
        <taxon>Bacteroidota</taxon>
        <taxon>Flavobacteriia</taxon>
        <taxon>Flavobacteriales</taxon>
        <taxon>Flavobacteriaceae</taxon>
        <taxon>Capnocytophaga</taxon>
    </lineage>
</organism>
<evidence type="ECO:0000256" key="6">
    <source>
        <dbReference type="SAM" id="SignalP"/>
    </source>
</evidence>